<dbReference type="PANTHER" id="PTHR37423">
    <property type="entry name" value="SOLUBLE LYTIC MUREIN TRANSGLYCOSYLASE-RELATED"/>
    <property type="match status" value="1"/>
</dbReference>
<dbReference type="CDD" id="cd13401">
    <property type="entry name" value="Slt70-like"/>
    <property type="match status" value="1"/>
</dbReference>
<reference evidence="6" key="1">
    <citation type="journal article" date="2019" name="Int. J. Syst. Evol. Microbiol.">
        <title>The Global Catalogue of Microorganisms (GCM) 10K type strain sequencing project: providing services to taxonomists for standard genome sequencing and annotation.</title>
        <authorList>
            <consortium name="The Broad Institute Genomics Platform"/>
            <consortium name="The Broad Institute Genome Sequencing Center for Infectious Disease"/>
            <person name="Wu L."/>
            <person name="Ma J."/>
        </authorList>
    </citation>
    <scope>NUCLEOTIDE SEQUENCE [LARGE SCALE GENOMIC DNA]</scope>
    <source>
        <strain evidence="6">JCM 15515</strain>
    </source>
</reference>
<dbReference type="Gene3D" id="1.10.1240.20">
    <property type="entry name" value="Lytic transglycosylase, superhelical linker domain"/>
    <property type="match status" value="1"/>
</dbReference>
<gene>
    <name evidence="5" type="ORF">GCM10009108_18540</name>
</gene>
<dbReference type="Pfam" id="PF01464">
    <property type="entry name" value="SLT"/>
    <property type="match status" value="1"/>
</dbReference>
<feature type="domain" description="Lytic transglycosylase superhelical linker" evidence="4">
    <location>
        <begin position="468"/>
        <end position="524"/>
    </location>
</feature>
<dbReference type="EMBL" id="BAAAEX010000010">
    <property type="protein sequence ID" value="GAA0779747.1"/>
    <property type="molecule type" value="Genomic_DNA"/>
</dbReference>
<evidence type="ECO:0000313" key="6">
    <source>
        <dbReference type="Proteomes" id="UP001500573"/>
    </source>
</evidence>
<dbReference type="Pfam" id="PF14718">
    <property type="entry name" value="SLT_L"/>
    <property type="match status" value="1"/>
</dbReference>
<dbReference type="SUPFAM" id="SSF53955">
    <property type="entry name" value="Lysozyme-like"/>
    <property type="match status" value="1"/>
</dbReference>
<name>A0ABP3W8U8_9BURK</name>
<evidence type="ECO:0000256" key="2">
    <source>
        <dbReference type="ARBA" id="ARBA00022729"/>
    </source>
</evidence>
<proteinExistence type="inferred from homology"/>
<dbReference type="RefSeq" id="WP_425544964.1">
    <property type="nucleotide sequence ID" value="NZ_BAAAEX010000010.1"/>
</dbReference>
<feature type="domain" description="Transglycosylase SLT" evidence="3">
    <location>
        <begin position="554"/>
        <end position="652"/>
    </location>
</feature>
<dbReference type="InterPro" id="IPR008939">
    <property type="entry name" value="Lytic_TGlycosylase_superhlx_U"/>
</dbReference>
<accession>A0ABP3W8U8</accession>
<dbReference type="Gene3D" id="1.25.20.10">
    <property type="entry name" value="Bacterial muramidases"/>
    <property type="match status" value="1"/>
</dbReference>
<dbReference type="InterPro" id="IPR023346">
    <property type="entry name" value="Lysozyme-like_dom_sf"/>
</dbReference>
<dbReference type="SUPFAM" id="SSF48435">
    <property type="entry name" value="Bacterial muramidases"/>
    <property type="match status" value="1"/>
</dbReference>
<dbReference type="InterPro" id="IPR037061">
    <property type="entry name" value="Lytic_TGlycoase_superhlx_L_sf"/>
</dbReference>
<dbReference type="PANTHER" id="PTHR37423:SF5">
    <property type="entry name" value="SOLUBLE LYTIC MUREIN TRANSGLYCOSYLASE"/>
    <property type="match status" value="1"/>
</dbReference>
<dbReference type="InterPro" id="IPR008258">
    <property type="entry name" value="Transglycosylase_SLT_dom_1"/>
</dbReference>
<sequence>MQWSTLGYPGFAGDAGQTASRTRQAFPAWGVAILLGLTGCAGAQAPTAAERQAGEAASVVLAAPAAGAAAPARAPEPAPPAVQASPPVSVPPAARQAVLDAYDAVQKRRWSDLDRLAPLAAADPVLGLYPRYWALRNQLQNRARPVPDDEVRQFLADSAGTYLNERIRSDWILASARAGNYAQALQVPAVADPFSSVRCALLLSRHQTGKHARSAEVLDVFQPNADCWDLLDQAAADHVLSRKELNGLLRDILETGKQGHADRMAGVVFDDTAVVQYAALMKNPRKWLESRGQPRAAVDFELAAIALSRLARSDDRAEAARYIQERWAGWMPKADLQWVWGQFGLVAALNVDPEAARWYRQSGFVPMTDYNHAWEVRAELRAAPIDWGRVATAIRKMSARQADEPVWRYWYGRSLAAQGNTEAARQYYESIVGDQGFYGLLAAEELGRTPALPAQPGPLDPAWVAQARANPGLQRAVALFDLGWRREAVPEWNFALRGMSDAQLRGAAEFAREEHIYDRVVNTSQLTQDVADFSQRFIAPFEGQVAAKARLIDLDPAWVYGLIRQESRFITDARSRVGASGLMQLMPATARHVARKIGMKDFKPSQVNDFDTNTILGTHYLNMVLQDLNGSELLATAGYNAGPGRPKRWRAQLLAPVEGAIFAETIPFTETRLYVKNVLSNAVYYAMMFSGQPDSLKTRLGTVSPLSGTRTARP</sequence>
<keyword evidence="6" id="KW-1185">Reference proteome</keyword>
<evidence type="ECO:0000256" key="1">
    <source>
        <dbReference type="ARBA" id="ARBA00007734"/>
    </source>
</evidence>
<comment type="similarity">
    <text evidence="1">Belongs to the transglycosylase Slt family.</text>
</comment>
<organism evidence="5 6">
    <name type="scientific">Castellaniella ginsengisoli</name>
    <dbReference type="NCBI Taxonomy" id="546114"/>
    <lineage>
        <taxon>Bacteria</taxon>
        <taxon>Pseudomonadati</taxon>
        <taxon>Pseudomonadota</taxon>
        <taxon>Betaproteobacteria</taxon>
        <taxon>Burkholderiales</taxon>
        <taxon>Alcaligenaceae</taxon>
        <taxon>Castellaniella</taxon>
    </lineage>
</organism>
<evidence type="ECO:0000259" key="3">
    <source>
        <dbReference type="Pfam" id="PF01464"/>
    </source>
</evidence>
<keyword evidence="2" id="KW-0732">Signal</keyword>
<evidence type="ECO:0000259" key="4">
    <source>
        <dbReference type="Pfam" id="PF14718"/>
    </source>
</evidence>
<protein>
    <submittedName>
        <fullName evidence="5">Lytic transglycosylase domain-containing protein</fullName>
    </submittedName>
</protein>
<dbReference type="Proteomes" id="UP001500573">
    <property type="component" value="Unassembled WGS sequence"/>
</dbReference>
<dbReference type="Gene3D" id="1.10.530.10">
    <property type="match status" value="1"/>
</dbReference>
<comment type="caution">
    <text evidence="5">The sequence shown here is derived from an EMBL/GenBank/DDBJ whole genome shotgun (WGS) entry which is preliminary data.</text>
</comment>
<evidence type="ECO:0000313" key="5">
    <source>
        <dbReference type="EMBL" id="GAA0779747.1"/>
    </source>
</evidence>
<dbReference type="InterPro" id="IPR012289">
    <property type="entry name" value="Lytic_TGlycosylase_superhlx_L"/>
</dbReference>